<evidence type="ECO:0000256" key="1">
    <source>
        <dbReference type="SAM" id="MobiDB-lite"/>
    </source>
</evidence>
<dbReference type="AlphaFoldDB" id="A0A0K8SIV5"/>
<accession>A0A0K8SIV5</accession>
<feature type="region of interest" description="Disordered" evidence="1">
    <location>
        <begin position="75"/>
        <end position="100"/>
    </location>
</feature>
<protein>
    <submittedName>
        <fullName evidence="2">Uncharacterized protein</fullName>
    </submittedName>
</protein>
<feature type="non-terminal residue" evidence="2">
    <location>
        <position position="1"/>
    </location>
</feature>
<reference evidence="2" key="1">
    <citation type="submission" date="2014-09" db="EMBL/GenBank/DDBJ databases">
        <authorList>
            <person name="Magalhaes I.L.F."/>
            <person name="Oliveira U."/>
            <person name="Santos F.R."/>
            <person name="Vidigal T.H.D.A."/>
            <person name="Brescovit A.D."/>
            <person name="Santos A.J."/>
        </authorList>
    </citation>
    <scope>NUCLEOTIDE SEQUENCE</scope>
</reference>
<name>A0A0K8SIV5_LYGHE</name>
<organism evidence="2">
    <name type="scientific">Lygus hesperus</name>
    <name type="common">Western plant bug</name>
    <dbReference type="NCBI Taxonomy" id="30085"/>
    <lineage>
        <taxon>Eukaryota</taxon>
        <taxon>Metazoa</taxon>
        <taxon>Ecdysozoa</taxon>
        <taxon>Arthropoda</taxon>
        <taxon>Hexapoda</taxon>
        <taxon>Insecta</taxon>
        <taxon>Pterygota</taxon>
        <taxon>Neoptera</taxon>
        <taxon>Paraneoptera</taxon>
        <taxon>Hemiptera</taxon>
        <taxon>Heteroptera</taxon>
        <taxon>Panheteroptera</taxon>
        <taxon>Cimicomorpha</taxon>
        <taxon>Miridae</taxon>
        <taxon>Mirini</taxon>
        <taxon>Lygus</taxon>
    </lineage>
</organism>
<sequence length="343" mass="37233">RGTNCTGNGGISSIEPTNCEIPDVHPSQESKESKMAVRVSASNEDPTISEGLDPTKIVFGDVVFKHDGMLNSPGIGTAENASKETTKCSNSSPCSKATQESTESIMVGKLSDCNEVLTISEDVASAGIGCGESQILSEEISSTETTEIEMHPSHGSESFPTDKEAQDSNESIMLVEQDDCNEVPTISGEIGCGEVRILSGTNCTGNEENASIESMNCEFPDVCPSHGSEFSSTDEESNESNMLVELGDCNEVKTISEDVALKEIDSDEVLTTSEMNCSVLEDNASIETTKCEMPDVIQAMAPNVMRKLRSLMSQIRLWNWLIVRKSLQIRKMWLWRKMSVMKS</sequence>
<feature type="compositionally biased region" description="Basic and acidic residues" evidence="1">
    <location>
        <begin position="148"/>
        <end position="164"/>
    </location>
</feature>
<feature type="compositionally biased region" description="Basic and acidic residues" evidence="1">
    <location>
        <begin position="22"/>
        <end position="35"/>
    </location>
</feature>
<proteinExistence type="predicted"/>
<feature type="region of interest" description="Disordered" evidence="1">
    <location>
        <begin position="1"/>
        <end position="49"/>
    </location>
</feature>
<dbReference type="EMBL" id="GBRD01012586">
    <property type="protein sequence ID" value="JAG53238.1"/>
    <property type="molecule type" value="Transcribed_RNA"/>
</dbReference>
<evidence type="ECO:0000313" key="2">
    <source>
        <dbReference type="EMBL" id="JAG53238.1"/>
    </source>
</evidence>
<feature type="region of interest" description="Disordered" evidence="1">
    <location>
        <begin position="145"/>
        <end position="164"/>
    </location>
</feature>
<feature type="compositionally biased region" description="Polar residues" evidence="1">
    <location>
        <begin position="87"/>
        <end position="100"/>
    </location>
</feature>